<accession>A0ABW1RFW0</accession>
<keyword evidence="2" id="KW-1185">Reference proteome</keyword>
<proteinExistence type="predicted"/>
<evidence type="ECO:0000313" key="2">
    <source>
        <dbReference type="Proteomes" id="UP001596289"/>
    </source>
</evidence>
<dbReference type="InterPro" id="IPR003772">
    <property type="entry name" value="YceD"/>
</dbReference>
<protein>
    <submittedName>
        <fullName evidence="1">YceD family protein</fullName>
    </submittedName>
</protein>
<name>A0ABW1RFW0_9LACO</name>
<dbReference type="RefSeq" id="WP_125551484.1">
    <property type="nucleotide sequence ID" value="NZ_JBHSSL010000050.1"/>
</dbReference>
<dbReference type="Proteomes" id="UP001596289">
    <property type="component" value="Unassembled WGS sequence"/>
</dbReference>
<comment type="caution">
    <text evidence="1">The sequence shown here is derived from an EMBL/GenBank/DDBJ whole genome shotgun (WGS) entry which is preliminary data.</text>
</comment>
<gene>
    <name evidence="1" type="ORF">ACFQGP_08630</name>
</gene>
<reference evidence="2" key="1">
    <citation type="journal article" date="2019" name="Int. J. Syst. Evol. Microbiol.">
        <title>The Global Catalogue of Microorganisms (GCM) 10K type strain sequencing project: providing services to taxonomists for standard genome sequencing and annotation.</title>
        <authorList>
            <consortium name="The Broad Institute Genomics Platform"/>
            <consortium name="The Broad Institute Genome Sequencing Center for Infectious Disease"/>
            <person name="Wu L."/>
            <person name="Ma J."/>
        </authorList>
    </citation>
    <scope>NUCLEOTIDE SEQUENCE [LARGE SCALE GENOMIC DNA]</scope>
    <source>
        <strain evidence="2">CCM 8904</strain>
    </source>
</reference>
<dbReference type="Pfam" id="PF02620">
    <property type="entry name" value="YceD"/>
    <property type="match status" value="1"/>
</dbReference>
<evidence type="ECO:0000313" key="1">
    <source>
        <dbReference type="EMBL" id="MFC6170638.1"/>
    </source>
</evidence>
<organism evidence="1 2">
    <name type="scientific">Loigolactobacillus jiayinensis</name>
    <dbReference type="NCBI Taxonomy" id="2486016"/>
    <lineage>
        <taxon>Bacteria</taxon>
        <taxon>Bacillati</taxon>
        <taxon>Bacillota</taxon>
        <taxon>Bacilli</taxon>
        <taxon>Lactobacillales</taxon>
        <taxon>Lactobacillaceae</taxon>
        <taxon>Loigolactobacillus</taxon>
    </lineage>
</organism>
<sequence length="184" mass="20654">MKWSLLELEKYQQEPLPLADTLDLKADLLKRDPQIIDVSPIAVSGLVSLDQSTITAHVVVTGTLTLPSTRSLKPVALPLDFEFTEIYVPADQRKLAEEDQADTVIVLENETLDLDSAVVDNILLNVPMQVLTPHEREDEADMPKGNDWEVISEDDYDQLLEARKQQGDPRFAQLKGLFDESTDK</sequence>
<dbReference type="EMBL" id="JBHSSL010000050">
    <property type="protein sequence ID" value="MFC6170638.1"/>
    <property type="molecule type" value="Genomic_DNA"/>
</dbReference>